<gene>
    <name evidence="1" type="ORF">LSALG_LOCUS26630</name>
</gene>
<proteinExistence type="predicted"/>
<keyword evidence="2" id="KW-1185">Reference proteome</keyword>
<protein>
    <submittedName>
        <fullName evidence="1">Uncharacterized protein</fullName>
    </submittedName>
</protein>
<evidence type="ECO:0000313" key="1">
    <source>
        <dbReference type="EMBL" id="CAI9287261.1"/>
    </source>
</evidence>
<dbReference type="EMBL" id="OX465081">
    <property type="protein sequence ID" value="CAI9287261.1"/>
    <property type="molecule type" value="Genomic_DNA"/>
</dbReference>
<dbReference type="Proteomes" id="UP001177003">
    <property type="component" value="Chromosome 5"/>
</dbReference>
<reference evidence="1" key="1">
    <citation type="submission" date="2023-04" db="EMBL/GenBank/DDBJ databases">
        <authorList>
            <person name="Vijverberg K."/>
            <person name="Xiong W."/>
            <person name="Schranz E."/>
        </authorList>
    </citation>
    <scope>NUCLEOTIDE SEQUENCE</scope>
</reference>
<accession>A0AA36E8N0</accession>
<name>A0AA36E8N0_LACSI</name>
<sequence>MAESLRCPSNHEQFHLATRTLASALLTKFTIQKWMKFCLDVINQSWSPKYHGAPYLVHEDSLCGMVEKNYAPDEQKKSRPKKCFIVSNVQNNNLKPLKTPHSLRTIFSLATFYLDSRINEAVLLRFQMVLYPLTSIAWERKNYWFSDRHDLMIHTVSSFQVLTRKQKITDVPNENIAMEYEARIRRRRRFSKQGEKKYAIFFLFSEVHVTYACTQLLVLCNLV</sequence>
<organism evidence="1 2">
    <name type="scientific">Lactuca saligna</name>
    <name type="common">Willowleaf lettuce</name>
    <dbReference type="NCBI Taxonomy" id="75948"/>
    <lineage>
        <taxon>Eukaryota</taxon>
        <taxon>Viridiplantae</taxon>
        <taxon>Streptophyta</taxon>
        <taxon>Embryophyta</taxon>
        <taxon>Tracheophyta</taxon>
        <taxon>Spermatophyta</taxon>
        <taxon>Magnoliopsida</taxon>
        <taxon>eudicotyledons</taxon>
        <taxon>Gunneridae</taxon>
        <taxon>Pentapetalae</taxon>
        <taxon>asterids</taxon>
        <taxon>campanulids</taxon>
        <taxon>Asterales</taxon>
        <taxon>Asteraceae</taxon>
        <taxon>Cichorioideae</taxon>
        <taxon>Cichorieae</taxon>
        <taxon>Lactucinae</taxon>
        <taxon>Lactuca</taxon>
    </lineage>
</organism>
<evidence type="ECO:0000313" key="2">
    <source>
        <dbReference type="Proteomes" id="UP001177003"/>
    </source>
</evidence>
<dbReference type="AlphaFoldDB" id="A0AA36E8N0"/>